<dbReference type="AlphaFoldDB" id="A0AAI9XPL8"/>
<evidence type="ECO:0000256" key="1">
    <source>
        <dbReference type="SAM" id="MobiDB-lite"/>
    </source>
</evidence>
<dbReference type="Proteomes" id="UP001239795">
    <property type="component" value="Unassembled WGS sequence"/>
</dbReference>
<organism evidence="2 3">
    <name type="scientific">Colletotrichum melonis</name>
    <dbReference type="NCBI Taxonomy" id="1209925"/>
    <lineage>
        <taxon>Eukaryota</taxon>
        <taxon>Fungi</taxon>
        <taxon>Dikarya</taxon>
        <taxon>Ascomycota</taxon>
        <taxon>Pezizomycotina</taxon>
        <taxon>Sordariomycetes</taxon>
        <taxon>Hypocreomycetidae</taxon>
        <taxon>Glomerellales</taxon>
        <taxon>Glomerellaceae</taxon>
        <taxon>Colletotrichum</taxon>
        <taxon>Colletotrichum acutatum species complex</taxon>
    </lineage>
</organism>
<evidence type="ECO:0000313" key="2">
    <source>
        <dbReference type="EMBL" id="KAK1458027.1"/>
    </source>
</evidence>
<dbReference type="EMBL" id="MLGG01000014">
    <property type="protein sequence ID" value="KAK1458027.1"/>
    <property type="molecule type" value="Genomic_DNA"/>
</dbReference>
<keyword evidence="3" id="KW-1185">Reference proteome</keyword>
<evidence type="ECO:0000313" key="3">
    <source>
        <dbReference type="Proteomes" id="UP001239795"/>
    </source>
</evidence>
<sequence length="103" mass="11521">MPCPGRFSSHHLTSHVTPDKEIPAQKASQVRHHKGTALPKSSLPRHTGIPTPSYIDQTQPPRLNHYNCDTRHVLTGQPSPKYRTHRLICGLAKHQLILILSPS</sequence>
<gene>
    <name evidence="2" type="ORF">CMEL01_15374</name>
</gene>
<accession>A0AAI9XPL8</accession>
<comment type="caution">
    <text evidence="2">The sequence shown here is derived from an EMBL/GenBank/DDBJ whole genome shotgun (WGS) entry which is preliminary data.</text>
</comment>
<reference evidence="2 3" key="1">
    <citation type="submission" date="2016-10" db="EMBL/GenBank/DDBJ databases">
        <title>The genome sequence of Colletotrichum fioriniae PJ7.</title>
        <authorList>
            <person name="Baroncelli R."/>
        </authorList>
    </citation>
    <scope>NUCLEOTIDE SEQUENCE [LARGE SCALE GENOMIC DNA]</scope>
    <source>
        <strain evidence="2">Col 31</strain>
    </source>
</reference>
<name>A0AAI9XPL8_9PEZI</name>
<proteinExistence type="predicted"/>
<feature type="region of interest" description="Disordered" evidence="1">
    <location>
        <begin position="1"/>
        <end position="61"/>
    </location>
</feature>
<protein>
    <submittedName>
        <fullName evidence="2">Uncharacterized protein</fullName>
    </submittedName>
</protein>